<accession>A0A381P6U7</accession>
<dbReference type="EMBL" id="UINC01000885">
    <property type="protein sequence ID" value="SUZ62662.1"/>
    <property type="molecule type" value="Genomic_DNA"/>
</dbReference>
<dbReference type="CDD" id="cd05372">
    <property type="entry name" value="ENR_SDR"/>
    <property type="match status" value="1"/>
</dbReference>
<dbReference type="PIRSF" id="PIRSF000094">
    <property type="entry name" value="Enoyl-ACP_rdct"/>
    <property type="match status" value="1"/>
</dbReference>
<dbReference type="GO" id="GO:0004318">
    <property type="term" value="F:enoyl-[acyl-carrier-protein] reductase (NADH) activity"/>
    <property type="evidence" value="ECO:0007669"/>
    <property type="project" value="InterPro"/>
</dbReference>
<dbReference type="Gene3D" id="1.10.8.400">
    <property type="entry name" value="Enoyl acyl carrier protein reductase"/>
    <property type="match status" value="1"/>
</dbReference>
<evidence type="ECO:0000256" key="1">
    <source>
        <dbReference type="ARBA" id="ARBA00005189"/>
    </source>
</evidence>
<comment type="pathway">
    <text evidence="1">Lipid metabolism.</text>
</comment>
<keyword evidence="7" id="KW-0275">Fatty acid biosynthesis</keyword>
<name>A0A381P6U7_9ZZZZ</name>
<dbReference type="InterPro" id="IPR036291">
    <property type="entry name" value="NAD(P)-bd_dom_sf"/>
</dbReference>
<evidence type="ECO:0000256" key="5">
    <source>
        <dbReference type="ARBA" id="ARBA00023002"/>
    </source>
</evidence>
<evidence type="ECO:0000256" key="7">
    <source>
        <dbReference type="ARBA" id="ARBA00023160"/>
    </source>
</evidence>
<reference evidence="8" key="1">
    <citation type="submission" date="2018-05" db="EMBL/GenBank/DDBJ databases">
        <authorList>
            <person name="Lanie J.A."/>
            <person name="Ng W.-L."/>
            <person name="Kazmierczak K.M."/>
            <person name="Andrzejewski T.M."/>
            <person name="Davidsen T.M."/>
            <person name="Wayne K.J."/>
            <person name="Tettelin H."/>
            <person name="Glass J.I."/>
            <person name="Rusch D."/>
            <person name="Podicherti R."/>
            <person name="Tsui H.-C.T."/>
            <person name="Winkler M.E."/>
        </authorList>
    </citation>
    <scope>NUCLEOTIDE SEQUENCE</scope>
</reference>
<sequence>MGSLSGKKGVILGVGNQRSIAWAVAEHFHEQGAELALTYLSDPKGRFEANVRKLGDKVNASLIQECDVSNDDSIQSLIGALNDHWGELDFLIHSLAFADQKDLQVDFSSTSRGGYAKAHEISAFSLLPLAEGVIPMMKKRGGGSILSMSFIGSMLAVPHYHVMGPAKASLEASSRYLAKEVGPDNIRVNVISPGAIRTLSSAGIKDFAELMRVAGEHSAMKRTATQAEVAQTAVFLASEASSGITGQVIYVDCGYSIMAN</sequence>
<dbReference type="GO" id="GO:0006633">
    <property type="term" value="P:fatty acid biosynthetic process"/>
    <property type="evidence" value="ECO:0007669"/>
    <property type="project" value="UniProtKB-KW"/>
</dbReference>
<keyword evidence="6" id="KW-0443">Lipid metabolism</keyword>
<gene>
    <name evidence="8" type="ORF">METZ01_LOCUS15516</name>
</gene>
<proteinExistence type="inferred from homology"/>
<dbReference type="PRINTS" id="PR00081">
    <property type="entry name" value="GDHRDH"/>
</dbReference>
<comment type="similarity">
    <text evidence="2">Belongs to the short-chain dehydrogenases/reductases (SDR) family. FabI subfamily.</text>
</comment>
<dbReference type="Gene3D" id="3.40.50.720">
    <property type="entry name" value="NAD(P)-binding Rossmann-like Domain"/>
    <property type="match status" value="1"/>
</dbReference>
<evidence type="ECO:0000256" key="2">
    <source>
        <dbReference type="ARBA" id="ARBA00009233"/>
    </source>
</evidence>
<evidence type="ECO:0000313" key="8">
    <source>
        <dbReference type="EMBL" id="SUZ62662.1"/>
    </source>
</evidence>
<dbReference type="Pfam" id="PF13561">
    <property type="entry name" value="adh_short_C2"/>
    <property type="match status" value="1"/>
</dbReference>
<evidence type="ECO:0008006" key="9">
    <source>
        <dbReference type="Google" id="ProtNLM"/>
    </source>
</evidence>
<evidence type="ECO:0000256" key="6">
    <source>
        <dbReference type="ARBA" id="ARBA00023098"/>
    </source>
</evidence>
<evidence type="ECO:0000256" key="4">
    <source>
        <dbReference type="ARBA" id="ARBA00022832"/>
    </source>
</evidence>
<dbReference type="PANTHER" id="PTHR43159:SF2">
    <property type="entry name" value="ENOYL-[ACYL-CARRIER-PROTEIN] REDUCTASE [NADH], CHLOROPLASTIC"/>
    <property type="match status" value="1"/>
</dbReference>
<dbReference type="InterPro" id="IPR002347">
    <property type="entry name" value="SDR_fam"/>
</dbReference>
<dbReference type="AlphaFoldDB" id="A0A381P6U7"/>
<organism evidence="8">
    <name type="scientific">marine metagenome</name>
    <dbReference type="NCBI Taxonomy" id="408172"/>
    <lineage>
        <taxon>unclassified sequences</taxon>
        <taxon>metagenomes</taxon>
        <taxon>ecological metagenomes</taxon>
    </lineage>
</organism>
<evidence type="ECO:0000256" key="3">
    <source>
        <dbReference type="ARBA" id="ARBA00022516"/>
    </source>
</evidence>
<protein>
    <recommendedName>
        <fullName evidence="9">Enoyl-[acyl-carrier-protein] reductase (NADH)</fullName>
    </recommendedName>
</protein>
<dbReference type="SUPFAM" id="SSF51735">
    <property type="entry name" value="NAD(P)-binding Rossmann-fold domains"/>
    <property type="match status" value="1"/>
</dbReference>
<dbReference type="PANTHER" id="PTHR43159">
    <property type="entry name" value="ENOYL-[ACYL-CARRIER-PROTEIN] REDUCTASE"/>
    <property type="match status" value="1"/>
</dbReference>
<keyword evidence="5" id="KW-0560">Oxidoreductase</keyword>
<keyword evidence="3" id="KW-0444">Lipid biosynthesis</keyword>
<keyword evidence="4" id="KW-0276">Fatty acid metabolism</keyword>
<dbReference type="InterPro" id="IPR014358">
    <property type="entry name" value="Enoyl-ACP_Rdtase_NADH"/>
</dbReference>